<keyword evidence="2" id="KW-0542">Nucleomorph</keyword>
<keyword evidence="1" id="KW-1133">Transmembrane helix</keyword>
<sequence length="148" mass="17361">MLLIWRKGGKPLIEKLESGDNQNESCKTFEIPLVQTPDDNNESNSKKEKNTIEEFLKLVITTKIITSVEKEFENSKLNMIIYLSITILCTELALLGFRIFRRKRALFLKKKSESLDNEKYISDMVSYILITYALLEYFSTKEKKEFNF</sequence>
<dbReference type="AlphaFoldDB" id="A0A060DH00"/>
<evidence type="ECO:0000313" key="4">
    <source>
        <dbReference type="Proteomes" id="UP000243670"/>
    </source>
</evidence>
<gene>
    <name evidence="2" type="ORF">M951_chr284</name>
    <name evidence="3" type="ORF">M951_chr360</name>
</gene>
<dbReference type="Proteomes" id="UP000243670">
    <property type="component" value="Nucleomorph 3"/>
</dbReference>
<organism evidence="2 4">
    <name type="scientific">Lotharella oceanica</name>
    <dbReference type="NCBI Taxonomy" id="641309"/>
    <lineage>
        <taxon>Eukaryota</taxon>
        <taxon>Sar</taxon>
        <taxon>Rhizaria</taxon>
        <taxon>Cercozoa</taxon>
        <taxon>Chlorarachniophyceae</taxon>
        <taxon>Lotharella</taxon>
    </lineage>
</organism>
<keyword evidence="1" id="KW-0812">Transmembrane</keyword>
<feature type="transmembrane region" description="Helical" evidence="1">
    <location>
        <begin position="79"/>
        <end position="100"/>
    </location>
</feature>
<evidence type="ECO:0000256" key="1">
    <source>
        <dbReference type="SAM" id="Phobius"/>
    </source>
</evidence>
<proteinExistence type="predicted"/>
<protein>
    <submittedName>
        <fullName evidence="2">Uncharacterized protein</fullName>
    </submittedName>
</protein>
<dbReference type="EMBL" id="CP006629">
    <property type="protein sequence ID" value="AIB09966.1"/>
    <property type="molecule type" value="Genomic_DNA"/>
</dbReference>
<evidence type="ECO:0000313" key="2">
    <source>
        <dbReference type="EMBL" id="AIB09784.1"/>
    </source>
</evidence>
<evidence type="ECO:0000313" key="3">
    <source>
        <dbReference type="EMBL" id="AIB09966.1"/>
    </source>
</evidence>
<geneLocation type="nucleomorph" evidence="2"/>
<keyword evidence="1" id="KW-0472">Membrane</keyword>
<accession>A0A060DH00</accession>
<dbReference type="EMBL" id="CP006628">
    <property type="protein sequence ID" value="AIB09784.1"/>
    <property type="molecule type" value="Genomic_DNA"/>
</dbReference>
<dbReference type="Proteomes" id="UP000243670">
    <property type="component" value="Nucleomorph 2"/>
</dbReference>
<reference evidence="2 4" key="1">
    <citation type="journal article" date="2014" name="BMC Genomics">
        <title>Nucleomorph and plastid genome sequences of the chlorarachniophyte Lotharella oceanica: convergent reductive evolution and frequent recombination in nucleomorph-bearing algae.</title>
        <authorList>
            <person name="Tanifuji G."/>
            <person name="Onodera N.T."/>
            <person name="Brown M.W."/>
            <person name="Curtis B.A."/>
            <person name="Roger A.J."/>
            <person name="Ka-Shu Wong G."/>
            <person name="Melkonian M."/>
            <person name="Archibald J.M."/>
        </authorList>
    </citation>
    <scope>NUCLEOTIDE SEQUENCE [LARGE SCALE GENOMIC DNA]</scope>
    <source>
        <strain evidence="2 4">CCMP622</strain>
    </source>
</reference>
<name>A0A060DH00_9EUKA</name>